<feature type="chain" id="PRO_5011635000" description="LTXXQ motif family protein" evidence="2">
    <location>
        <begin position="20"/>
        <end position="153"/>
    </location>
</feature>
<feature type="region of interest" description="Disordered" evidence="1">
    <location>
        <begin position="20"/>
        <end position="45"/>
    </location>
</feature>
<keyword evidence="2" id="KW-0732">Signal</keyword>
<feature type="compositionally biased region" description="Basic and acidic residues" evidence="1">
    <location>
        <begin position="71"/>
        <end position="103"/>
    </location>
</feature>
<dbReference type="RefSeq" id="WP_089793137.1">
    <property type="nucleotide sequence ID" value="NZ_FOIU01000002.1"/>
</dbReference>
<gene>
    <name evidence="3" type="ORF">SAMN05421841_2547</name>
</gene>
<dbReference type="OrthoDB" id="956918at2"/>
<dbReference type="Proteomes" id="UP000199469">
    <property type="component" value="Unassembled WGS sequence"/>
</dbReference>
<feature type="compositionally biased region" description="Basic and acidic residues" evidence="1">
    <location>
        <begin position="111"/>
        <end position="141"/>
    </location>
</feature>
<accession>A0A1I0RE07</accession>
<feature type="region of interest" description="Disordered" evidence="1">
    <location>
        <begin position="71"/>
        <end position="153"/>
    </location>
</feature>
<evidence type="ECO:0008006" key="5">
    <source>
        <dbReference type="Google" id="ProtNLM"/>
    </source>
</evidence>
<reference evidence="4" key="1">
    <citation type="submission" date="2016-10" db="EMBL/GenBank/DDBJ databases">
        <authorList>
            <person name="Varghese N."/>
            <person name="Submissions S."/>
        </authorList>
    </citation>
    <scope>NUCLEOTIDE SEQUENCE [LARGE SCALE GENOMIC DNA]</scope>
    <source>
        <strain evidence="4">DSM 17724</strain>
    </source>
</reference>
<feature type="signal peptide" evidence="2">
    <location>
        <begin position="1"/>
        <end position="19"/>
    </location>
</feature>
<dbReference type="AlphaFoldDB" id="A0A1I0RE07"/>
<dbReference type="EMBL" id="FOIU01000002">
    <property type="protein sequence ID" value="SEW39078.1"/>
    <property type="molecule type" value="Genomic_DNA"/>
</dbReference>
<feature type="compositionally biased region" description="Basic and acidic residues" evidence="1">
    <location>
        <begin position="27"/>
        <end position="45"/>
    </location>
</feature>
<dbReference type="Gene3D" id="1.20.120.1490">
    <property type="match status" value="1"/>
</dbReference>
<dbReference type="STRING" id="356305.SAMN05421841_2547"/>
<evidence type="ECO:0000256" key="2">
    <source>
        <dbReference type="SAM" id="SignalP"/>
    </source>
</evidence>
<proteinExistence type="predicted"/>
<protein>
    <recommendedName>
        <fullName evidence="5">LTXXQ motif family protein</fullName>
    </recommendedName>
</protein>
<evidence type="ECO:0000313" key="4">
    <source>
        <dbReference type="Proteomes" id="UP000199469"/>
    </source>
</evidence>
<sequence>MKKLVLAIAFIGIGSFAMAQQTTPQDKQAKRAEMHQKMQQREQEHLAQMQKDLNLDQGQVEKIKALHERRKAEMKADFDKNKDQRQAKMEQMKAKRAQMDADMKNILTPEQYDKWQADRKAKMEQRKTEMKQRGMKGDRMMKKPMNTATPDAN</sequence>
<evidence type="ECO:0000313" key="3">
    <source>
        <dbReference type="EMBL" id="SEW39078.1"/>
    </source>
</evidence>
<name>A0A1I0RE07_9FLAO</name>
<organism evidence="3 4">
    <name type="scientific">Chryseobacterium wanjuense</name>
    <dbReference type="NCBI Taxonomy" id="356305"/>
    <lineage>
        <taxon>Bacteria</taxon>
        <taxon>Pseudomonadati</taxon>
        <taxon>Bacteroidota</taxon>
        <taxon>Flavobacteriia</taxon>
        <taxon>Flavobacteriales</taxon>
        <taxon>Weeksellaceae</taxon>
        <taxon>Chryseobacterium group</taxon>
        <taxon>Chryseobacterium</taxon>
    </lineage>
</organism>
<keyword evidence="4" id="KW-1185">Reference proteome</keyword>
<evidence type="ECO:0000256" key="1">
    <source>
        <dbReference type="SAM" id="MobiDB-lite"/>
    </source>
</evidence>